<comment type="caution">
    <text evidence="2">The sequence shown here is derived from an EMBL/GenBank/DDBJ whole genome shotgun (WGS) entry which is preliminary data.</text>
</comment>
<evidence type="ECO:0000313" key="3">
    <source>
        <dbReference type="Proteomes" id="UP000758603"/>
    </source>
</evidence>
<reference evidence="2" key="1">
    <citation type="journal article" date="2021" name="Nat. Commun.">
        <title>Genetic determinants of endophytism in the Arabidopsis root mycobiome.</title>
        <authorList>
            <person name="Mesny F."/>
            <person name="Miyauchi S."/>
            <person name="Thiergart T."/>
            <person name="Pickel B."/>
            <person name="Atanasova L."/>
            <person name="Karlsson M."/>
            <person name="Huettel B."/>
            <person name="Barry K.W."/>
            <person name="Haridas S."/>
            <person name="Chen C."/>
            <person name="Bauer D."/>
            <person name="Andreopoulos W."/>
            <person name="Pangilinan J."/>
            <person name="LaButti K."/>
            <person name="Riley R."/>
            <person name="Lipzen A."/>
            <person name="Clum A."/>
            <person name="Drula E."/>
            <person name="Henrissat B."/>
            <person name="Kohler A."/>
            <person name="Grigoriev I.V."/>
            <person name="Martin F.M."/>
            <person name="Hacquard S."/>
        </authorList>
    </citation>
    <scope>NUCLEOTIDE SEQUENCE</scope>
    <source>
        <strain evidence="2">MPI-SDFR-AT-0073</strain>
    </source>
</reference>
<protein>
    <recommendedName>
        <fullName evidence="4">DRBM domain-containing protein</fullName>
    </recommendedName>
</protein>
<dbReference type="GeneID" id="70131612"/>
<dbReference type="Proteomes" id="UP000758603">
    <property type="component" value="Unassembled WGS sequence"/>
</dbReference>
<evidence type="ECO:0000256" key="1">
    <source>
        <dbReference type="SAM" id="MobiDB-lite"/>
    </source>
</evidence>
<sequence>MAVSSSTYQDIIDWALSQQNHEATHGQPAPLNQSQRKMVLDLHQIIKPVPQLLTAPDIGDTDWVSLLYRYRQSKPGTSDITFTEQQAVESTVRQPCWNVFVALEEHPDEPFPLTSWGSAALPSFVRKKDARQYAAKCAAEWLMAERLMPDNGRDVTFPRQQKVAPVVSAAPPAPKRQKLAAAGAAATPPASTALRSAAAASSSSPAKQEPKAPAEPDMDMDEDKAVSQVVQLCKELGMQLPVYKINRENGDFWGGHAEFDRTASGADLPLSVGEVTGVYGSKKSGREAVAGQLLKALRKIKADRKAIYDELINDLGLPGSAA</sequence>
<keyword evidence="3" id="KW-1185">Reference proteome</keyword>
<accession>A0A9P8UL59</accession>
<dbReference type="EMBL" id="JAGPXC010000004">
    <property type="protein sequence ID" value="KAH6654128.1"/>
    <property type="molecule type" value="Genomic_DNA"/>
</dbReference>
<dbReference type="AlphaFoldDB" id="A0A9P8UL59"/>
<evidence type="ECO:0000313" key="2">
    <source>
        <dbReference type="EMBL" id="KAH6654128.1"/>
    </source>
</evidence>
<name>A0A9P8UL59_9PEZI</name>
<organism evidence="2 3">
    <name type="scientific">Truncatella angustata</name>
    <dbReference type="NCBI Taxonomy" id="152316"/>
    <lineage>
        <taxon>Eukaryota</taxon>
        <taxon>Fungi</taxon>
        <taxon>Dikarya</taxon>
        <taxon>Ascomycota</taxon>
        <taxon>Pezizomycotina</taxon>
        <taxon>Sordariomycetes</taxon>
        <taxon>Xylariomycetidae</taxon>
        <taxon>Amphisphaeriales</taxon>
        <taxon>Sporocadaceae</taxon>
        <taxon>Truncatella</taxon>
    </lineage>
</organism>
<feature type="region of interest" description="Disordered" evidence="1">
    <location>
        <begin position="165"/>
        <end position="221"/>
    </location>
</feature>
<dbReference type="OrthoDB" id="5222339at2759"/>
<gene>
    <name evidence="2" type="ORF">BKA67DRAFT_564250</name>
</gene>
<dbReference type="RefSeq" id="XP_045958398.1">
    <property type="nucleotide sequence ID" value="XM_046102720.1"/>
</dbReference>
<evidence type="ECO:0008006" key="4">
    <source>
        <dbReference type="Google" id="ProtNLM"/>
    </source>
</evidence>
<proteinExistence type="predicted"/>
<feature type="compositionally biased region" description="Low complexity" evidence="1">
    <location>
        <begin position="179"/>
        <end position="207"/>
    </location>
</feature>